<evidence type="ECO:0000313" key="1">
    <source>
        <dbReference type="EMBL" id="OTF76901.1"/>
    </source>
</evidence>
<dbReference type="EMBL" id="MUJZ01035271">
    <property type="protein sequence ID" value="OTF76901.1"/>
    <property type="molecule type" value="Genomic_DNA"/>
</dbReference>
<name>A0A1Y3B7S1_EURMA</name>
<dbReference type="AlphaFoldDB" id="A0A1Y3B7S1"/>
<protein>
    <submittedName>
        <fullName evidence="1">Uncharacterized protein</fullName>
    </submittedName>
</protein>
<gene>
    <name evidence="1" type="ORF">BLA29_014125</name>
</gene>
<evidence type="ECO:0000313" key="2">
    <source>
        <dbReference type="Proteomes" id="UP000194236"/>
    </source>
</evidence>
<accession>A0A1Y3B7S1</accession>
<reference evidence="1 2" key="1">
    <citation type="submission" date="2017-03" db="EMBL/GenBank/DDBJ databases">
        <title>Genome Survey of Euroglyphus maynei.</title>
        <authorList>
            <person name="Arlian L.G."/>
            <person name="Morgan M.S."/>
            <person name="Rider S.D."/>
        </authorList>
    </citation>
    <scope>NUCLEOTIDE SEQUENCE [LARGE SCALE GENOMIC DNA]</scope>
    <source>
        <strain evidence="1">Arlian Lab</strain>
        <tissue evidence="1">Whole body</tissue>
    </source>
</reference>
<comment type="caution">
    <text evidence="1">The sequence shown here is derived from an EMBL/GenBank/DDBJ whole genome shotgun (WGS) entry which is preliminary data.</text>
</comment>
<organism evidence="1 2">
    <name type="scientific">Euroglyphus maynei</name>
    <name type="common">Mayne's house dust mite</name>
    <dbReference type="NCBI Taxonomy" id="6958"/>
    <lineage>
        <taxon>Eukaryota</taxon>
        <taxon>Metazoa</taxon>
        <taxon>Ecdysozoa</taxon>
        <taxon>Arthropoda</taxon>
        <taxon>Chelicerata</taxon>
        <taxon>Arachnida</taxon>
        <taxon>Acari</taxon>
        <taxon>Acariformes</taxon>
        <taxon>Sarcoptiformes</taxon>
        <taxon>Astigmata</taxon>
        <taxon>Psoroptidia</taxon>
        <taxon>Analgoidea</taxon>
        <taxon>Pyroglyphidae</taxon>
        <taxon>Pyroglyphinae</taxon>
        <taxon>Euroglyphus</taxon>
    </lineage>
</organism>
<keyword evidence="2" id="KW-1185">Reference proteome</keyword>
<dbReference type="Proteomes" id="UP000194236">
    <property type="component" value="Unassembled WGS sequence"/>
</dbReference>
<proteinExistence type="predicted"/>
<feature type="non-terminal residue" evidence="1">
    <location>
        <position position="124"/>
    </location>
</feature>
<sequence>MYAVKEPAVIIWMVAMNVFVKMAMKKFNPLQRANVKILMNVLEYRILVVRILCVSIRMAITNVRAKMVSLKMVHSVVNHHVIRLNVVNMQPVMLMVKKLHVFVIQDSLSIRIILAPDVWISMNV</sequence>